<dbReference type="InterPro" id="IPR037027">
    <property type="entry name" value="YqgF/RNaseH-like_dom_sf"/>
</dbReference>
<dbReference type="Pfam" id="PF14639">
    <property type="entry name" value="YqgF"/>
    <property type="match status" value="1"/>
</dbReference>
<feature type="domain" description="Transcription elongation factor Spt6 YqgF" evidence="1">
    <location>
        <begin position="51"/>
        <end position="208"/>
    </location>
</feature>
<dbReference type="Proteomes" id="UP001357485">
    <property type="component" value="Unassembled WGS sequence"/>
</dbReference>
<dbReference type="PANTHER" id="PTHR10145">
    <property type="entry name" value="TRANSCRIPTION ELONGATION FACTOR SPT6"/>
    <property type="match status" value="1"/>
</dbReference>
<keyword evidence="3" id="KW-1185">Reference proteome</keyword>
<name>A0ABR0LL98_9PEZI</name>
<evidence type="ECO:0000313" key="3">
    <source>
        <dbReference type="Proteomes" id="UP001357485"/>
    </source>
</evidence>
<protein>
    <submittedName>
        <fullName evidence="2">Transcription elongation factor spt6</fullName>
    </submittedName>
</protein>
<reference evidence="2 3" key="1">
    <citation type="submission" date="2023-08" db="EMBL/GenBank/DDBJ databases">
        <title>Black Yeasts Isolated from many extreme environments.</title>
        <authorList>
            <person name="Coleine C."/>
            <person name="Stajich J.E."/>
            <person name="Selbmann L."/>
        </authorList>
    </citation>
    <scope>NUCLEOTIDE SEQUENCE [LARGE SCALE GENOMIC DNA]</scope>
    <source>
        <strain evidence="2 3">CCFEE 536</strain>
    </source>
</reference>
<comment type="caution">
    <text evidence="2">The sequence shown here is derived from an EMBL/GenBank/DDBJ whole genome shotgun (WGS) entry which is preliminary data.</text>
</comment>
<dbReference type="GO" id="GO:0003746">
    <property type="term" value="F:translation elongation factor activity"/>
    <property type="evidence" value="ECO:0007669"/>
    <property type="project" value="UniProtKB-KW"/>
</dbReference>
<keyword evidence="2" id="KW-0648">Protein biosynthesis</keyword>
<gene>
    <name evidence="2" type="primary">SPT6_4</name>
    <name evidence="2" type="ORF">LTR16_008978</name>
</gene>
<dbReference type="Gene3D" id="3.30.420.140">
    <property type="entry name" value="YqgF/RNase H-like domain"/>
    <property type="match status" value="1"/>
</dbReference>
<dbReference type="Gene3D" id="1.10.3500.10">
    <property type="entry name" value="Tex N-terminal region-like"/>
    <property type="match status" value="1"/>
</dbReference>
<dbReference type="PANTHER" id="PTHR10145:SF6">
    <property type="entry name" value="TRANSCRIPTION ELONGATION FACTOR SPT6"/>
    <property type="match status" value="1"/>
</dbReference>
<evidence type="ECO:0000259" key="1">
    <source>
        <dbReference type="Pfam" id="PF14639"/>
    </source>
</evidence>
<sequence>MALQKLEKIIVKGVKETMKTECENQIARSCREEYSKRLDQAPYKPKGMVLGTVPRILALSNGTGNIRDAICWAWVEEDGRVLENGKFTDLRLGNSEKLIPDGRDIAAFVKLVERRKPDVIAVSGFSVETRKLYKDLQDIIEERNLRGASFEDDDGREVSAKLEVIIVNDEVARLYHTSERSFVDYPGLAPTTKYCVALAKYLQDPMKETSYPKRSY</sequence>
<organism evidence="2 3">
    <name type="scientific">Cryomyces antarcticus</name>
    <dbReference type="NCBI Taxonomy" id="329879"/>
    <lineage>
        <taxon>Eukaryota</taxon>
        <taxon>Fungi</taxon>
        <taxon>Dikarya</taxon>
        <taxon>Ascomycota</taxon>
        <taxon>Pezizomycotina</taxon>
        <taxon>Dothideomycetes</taxon>
        <taxon>Dothideomycetes incertae sedis</taxon>
        <taxon>Cryomyces</taxon>
    </lineage>
</organism>
<proteinExistence type="predicted"/>
<dbReference type="InterPro" id="IPR028231">
    <property type="entry name" value="Spt6_YqgF"/>
</dbReference>
<evidence type="ECO:0000313" key="2">
    <source>
        <dbReference type="EMBL" id="KAK5187998.1"/>
    </source>
</evidence>
<dbReference type="EMBL" id="JAVRRA010018658">
    <property type="protein sequence ID" value="KAK5187998.1"/>
    <property type="molecule type" value="Genomic_DNA"/>
</dbReference>
<dbReference type="InterPro" id="IPR012337">
    <property type="entry name" value="RNaseH-like_sf"/>
</dbReference>
<dbReference type="InterPro" id="IPR023323">
    <property type="entry name" value="Tex-like_dom_sf"/>
</dbReference>
<dbReference type="SUPFAM" id="SSF53098">
    <property type="entry name" value="Ribonuclease H-like"/>
    <property type="match status" value="1"/>
</dbReference>
<dbReference type="InterPro" id="IPR017072">
    <property type="entry name" value="TF_Spt6"/>
</dbReference>
<keyword evidence="2" id="KW-0251">Elongation factor</keyword>
<accession>A0ABR0LL98</accession>